<comment type="caution">
    <text evidence="4">The sequence shown here is derived from an EMBL/GenBank/DDBJ whole genome shotgun (WGS) entry which is preliminary data.</text>
</comment>
<accession>A0AAD8A5H6</accession>
<keyword evidence="5" id="KW-1185">Reference proteome</keyword>
<evidence type="ECO:0000256" key="3">
    <source>
        <dbReference type="RuleBase" id="RU000363"/>
    </source>
</evidence>
<dbReference type="PANTHER" id="PTHR44229:SF8">
    <property type="entry name" value="ALCOHOL DEHYDROGENASE-RELATED"/>
    <property type="match status" value="1"/>
</dbReference>
<dbReference type="GO" id="GO:0016616">
    <property type="term" value="F:oxidoreductase activity, acting on the CH-OH group of donors, NAD or NADP as acceptor"/>
    <property type="evidence" value="ECO:0007669"/>
    <property type="project" value="TreeGrafter"/>
</dbReference>
<evidence type="ECO:0000256" key="1">
    <source>
        <dbReference type="ARBA" id="ARBA00006484"/>
    </source>
</evidence>
<dbReference type="SUPFAM" id="SSF51735">
    <property type="entry name" value="NAD(P)-binding Rossmann-fold domains"/>
    <property type="match status" value="1"/>
</dbReference>
<dbReference type="PRINTS" id="PR00080">
    <property type="entry name" value="SDRFAMILY"/>
</dbReference>
<proteinExistence type="inferred from homology"/>
<dbReference type="AlphaFoldDB" id="A0AAD8A5H6"/>
<reference evidence="4" key="1">
    <citation type="journal article" date="2023" name="IScience">
        <title>Live-bearing cockroach genome reveals convergent evolutionary mechanisms linked to viviparity in insects and beyond.</title>
        <authorList>
            <person name="Fouks B."/>
            <person name="Harrison M.C."/>
            <person name="Mikhailova A.A."/>
            <person name="Marchal E."/>
            <person name="English S."/>
            <person name="Carruthers M."/>
            <person name="Jennings E.C."/>
            <person name="Chiamaka E.L."/>
            <person name="Frigard R.A."/>
            <person name="Pippel M."/>
            <person name="Attardo G.M."/>
            <person name="Benoit J.B."/>
            <person name="Bornberg-Bauer E."/>
            <person name="Tobe S.S."/>
        </authorList>
    </citation>
    <scope>NUCLEOTIDE SEQUENCE</scope>
    <source>
        <strain evidence="4">Stay&amp;Tobe</strain>
    </source>
</reference>
<evidence type="ECO:0000313" key="5">
    <source>
        <dbReference type="Proteomes" id="UP001233999"/>
    </source>
</evidence>
<dbReference type="Gene3D" id="3.40.50.720">
    <property type="entry name" value="NAD(P)-binding Rossmann-like Domain"/>
    <property type="match status" value="1"/>
</dbReference>
<sequence length="322" mass="35073">MAINCTWLQPVFRSPILKLVFPVHTRGLYVSNTQSSGDCKRPTRQQQGAGGIEKELMSLDCKVAIVTGGATGIGFSATCHLLKAGARHVIINGPDKEEGESAVEQLEERYGENKVTFVRGDVNNCSHFEGLFEMAKNAYGGVDIVFNNAGILNDKMWEIQVDTNIKGVIRGTLLAFKHMGKDNCGKGGVVINSASIVGLQTLAGAPIYSATKYGVIGSILNFGHKFHYERTGIRVCGICPGVTDTELISGAYGKQLTPEWNKEATRELSQLPKQSPDFLGQGLVYIVRYAPSGSVWIVEDSKILRVHIPELKQISKLVTKFD</sequence>
<comment type="similarity">
    <text evidence="1 3">Belongs to the short-chain dehydrogenases/reductases (SDR) family.</text>
</comment>
<evidence type="ECO:0000313" key="4">
    <source>
        <dbReference type="EMBL" id="KAJ9592837.1"/>
    </source>
</evidence>
<dbReference type="GO" id="GO:0005737">
    <property type="term" value="C:cytoplasm"/>
    <property type="evidence" value="ECO:0007669"/>
    <property type="project" value="TreeGrafter"/>
</dbReference>
<dbReference type="InterPro" id="IPR002347">
    <property type="entry name" value="SDR_fam"/>
</dbReference>
<dbReference type="Pfam" id="PF00106">
    <property type="entry name" value="adh_short"/>
    <property type="match status" value="1"/>
</dbReference>
<name>A0AAD8A5H6_DIPPU</name>
<keyword evidence="2" id="KW-0560">Oxidoreductase</keyword>
<dbReference type="PRINTS" id="PR00081">
    <property type="entry name" value="GDHRDH"/>
</dbReference>
<gene>
    <name evidence="4" type="ORF">L9F63_015480</name>
</gene>
<evidence type="ECO:0000256" key="2">
    <source>
        <dbReference type="ARBA" id="ARBA00023002"/>
    </source>
</evidence>
<protein>
    <recommendedName>
        <fullName evidence="6">Alcohol dehydrogenase</fullName>
    </recommendedName>
</protein>
<dbReference type="EMBL" id="JASPKZ010003800">
    <property type="protein sequence ID" value="KAJ9592837.1"/>
    <property type="molecule type" value="Genomic_DNA"/>
</dbReference>
<organism evidence="4 5">
    <name type="scientific">Diploptera punctata</name>
    <name type="common">Pacific beetle cockroach</name>
    <dbReference type="NCBI Taxonomy" id="6984"/>
    <lineage>
        <taxon>Eukaryota</taxon>
        <taxon>Metazoa</taxon>
        <taxon>Ecdysozoa</taxon>
        <taxon>Arthropoda</taxon>
        <taxon>Hexapoda</taxon>
        <taxon>Insecta</taxon>
        <taxon>Pterygota</taxon>
        <taxon>Neoptera</taxon>
        <taxon>Polyneoptera</taxon>
        <taxon>Dictyoptera</taxon>
        <taxon>Blattodea</taxon>
        <taxon>Blaberoidea</taxon>
        <taxon>Blaberidae</taxon>
        <taxon>Diplopterinae</taxon>
        <taxon>Diploptera</taxon>
    </lineage>
</organism>
<evidence type="ECO:0008006" key="6">
    <source>
        <dbReference type="Google" id="ProtNLM"/>
    </source>
</evidence>
<dbReference type="PANTHER" id="PTHR44229">
    <property type="entry name" value="15-HYDROXYPROSTAGLANDIN DEHYDROGENASE [NAD(+)]"/>
    <property type="match status" value="1"/>
</dbReference>
<dbReference type="InterPro" id="IPR036291">
    <property type="entry name" value="NAD(P)-bd_dom_sf"/>
</dbReference>
<reference evidence="4" key="2">
    <citation type="submission" date="2023-05" db="EMBL/GenBank/DDBJ databases">
        <authorList>
            <person name="Fouks B."/>
        </authorList>
    </citation>
    <scope>NUCLEOTIDE SEQUENCE</scope>
    <source>
        <strain evidence="4">Stay&amp;Tobe</strain>
        <tissue evidence="4">Testes</tissue>
    </source>
</reference>
<dbReference type="Proteomes" id="UP001233999">
    <property type="component" value="Unassembled WGS sequence"/>
</dbReference>